<proteinExistence type="predicted"/>
<dbReference type="EMBL" id="AAOH01000008">
    <property type="protein sequence ID" value="EAR26935.1"/>
    <property type="molecule type" value="Genomic_DNA"/>
</dbReference>
<evidence type="ECO:0000313" key="1">
    <source>
        <dbReference type="EMBL" id="EAR26935.1"/>
    </source>
</evidence>
<dbReference type="AlphaFoldDB" id="A4CEC3"/>
<reference evidence="1 2" key="1">
    <citation type="submission" date="2006-02" db="EMBL/GenBank/DDBJ databases">
        <authorList>
            <person name="Moran M.A."/>
            <person name="Kjelleberg S."/>
            <person name="Egan S."/>
            <person name="Saunders N."/>
            <person name="Thomas T."/>
            <person name="Ferriera S."/>
            <person name="Johnson J."/>
            <person name="Kravitz S."/>
            <person name="Halpern A."/>
            <person name="Remington K."/>
            <person name="Beeson K."/>
            <person name="Tran B."/>
            <person name="Rogers Y.-H."/>
            <person name="Friedman R."/>
            <person name="Venter J.C."/>
        </authorList>
    </citation>
    <scope>NUCLEOTIDE SEQUENCE [LARGE SCALE GENOMIC DNA]</scope>
    <source>
        <strain evidence="1 2">D2</strain>
    </source>
</reference>
<dbReference type="HOGENOM" id="CLU_111159_1_0_6"/>
<dbReference type="STRING" id="87626.PTD2_10153"/>
<name>A4CEC3_9GAMM</name>
<dbReference type="Proteomes" id="UP000006201">
    <property type="component" value="Unassembled WGS sequence"/>
</dbReference>
<dbReference type="Gene3D" id="3.10.580.10">
    <property type="entry name" value="CBS-domain"/>
    <property type="match status" value="1"/>
</dbReference>
<accession>A4CEC3</accession>
<organism evidence="1 2">
    <name type="scientific">Pseudoalteromonas tunicata D2</name>
    <dbReference type="NCBI Taxonomy" id="87626"/>
    <lineage>
        <taxon>Bacteria</taxon>
        <taxon>Pseudomonadati</taxon>
        <taxon>Pseudomonadota</taxon>
        <taxon>Gammaproteobacteria</taxon>
        <taxon>Alteromonadales</taxon>
        <taxon>Pseudoalteromonadaceae</taxon>
        <taxon>Pseudoalteromonas</taxon>
    </lineage>
</organism>
<dbReference type="InterPro" id="IPR046342">
    <property type="entry name" value="CBS_dom_sf"/>
</dbReference>
<dbReference type="eggNOG" id="COG3448">
    <property type="taxonomic scope" value="Bacteria"/>
</dbReference>
<evidence type="ECO:0008006" key="3">
    <source>
        <dbReference type="Google" id="ProtNLM"/>
    </source>
</evidence>
<dbReference type="SUPFAM" id="SSF54631">
    <property type="entry name" value="CBS-domain pair"/>
    <property type="match status" value="1"/>
</dbReference>
<dbReference type="RefSeq" id="WP_009839178.1">
    <property type="nucleotide sequence ID" value="NZ_AAOH01000008.1"/>
</dbReference>
<sequence length="192" mass="20967">MNTFKELNTQLLNNCEVRQPVAKVELTLADPVKNIVTDFGSYNPLRLKAMVGIDDALGAIKNAATSFSLVMNDKDQLAGIISAADLQSAKVLSLAHQQGLSRKDLTVEDMMTPISKAHGVSQHYMDHASIGDTLHTMEKRGVMFLLVLSTADNQICGLISAREISRRLNIPLHISPIASGFHEVMLSVDHPH</sequence>
<keyword evidence="2" id="KW-1185">Reference proteome</keyword>
<gene>
    <name evidence="1" type="ORF">PTD2_10153</name>
</gene>
<dbReference type="OrthoDB" id="5295117at2"/>
<comment type="caution">
    <text evidence="1">The sequence shown here is derived from an EMBL/GenBank/DDBJ whole genome shotgun (WGS) entry which is preliminary data.</text>
</comment>
<protein>
    <recommendedName>
        <fullName evidence="3">CBS domain protein</fullName>
    </recommendedName>
</protein>
<evidence type="ECO:0000313" key="2">
    <source>
        <dbReference type="Proteomes" id="UP000006201"/>
    </source>
</evidence>